<name>A0AAC9NLC9_VIRHA</name>
<organism evidence="1 3">
    <name type="scientific">Virgibacillus halodenitrificans</name>
    <name type="common">Bacillus halodenitrificans</name>
    <dbReference type="NCBI Taxonomy" id="1482"/>
    <lineage>
        <taxon>Bacteria</taxon>
        <taxon>Bacillati</taxon>
        <taxon>Bacillota</taxon>
        <taxon>Bacilli</taxon>
        <taxon>Bacillales</taxon>
        <taxon>Bacillaceae</taxon>
        <taxon>Virgibacillus</taxon>
    </lineage>
</organism>
<dbReference type="AlphaFoldDB" id="A0AAC9NLC9"/>
<keyword evidence="4" id="KW-1185">Reference proteome</keyword>
<dbReference type="KEGG" id="vhl:BME96_14905"/>
<evidence type="ECO:0000313" key="3">
    <source>
        <dbReference type="Proteomes" id="UP000182945"/>
    </source>
</evidence>
<evidence type="ECO:0000313" key="4">
    <source>
        <dbReference type="Proteomes" id="UP000621631"/>
    </source>
</evidence>
<gene>
    <name evidence="1" type="ORF">BME96_14905</name>
    <name evidence="2" type="ORF">IC602_00285</name>
</gene>
<accession>A0AAC9NLC9</accession>
<dbReference type="EMBL" id="JACWEZ010000001">
    <property type="protein sequence ID" value="MBD1221044.1"/>
    <property type="molecule type" value="Genomic_DNA"/>
</dbReference>
<reference evidence="1 3" key="1">
    <citation type="submission" date="2016-11" db="EMBL/GenBank/DDBJ databases">
        <title>Complete genome sequencing of Virgibacillus halodenitrificans PDB-F2.</title>
        <authorList>
            <person name="Sun Z."/>
            <person name="Zhou Y."/>
            <person name="Li H."/>
        </authorList>
    </citation>
    <scope>NUCLEOTIDE SEQUENCE [LARGE SCALE GENOMIC DNA]</scope>
    <source>
        <strain evidence="1 3">PDB-F2</strain>
    </source>
</reference>
<proteinExistence type="predicted"/>
<dbReference type="Proteomes" id="UP000621631">
    <property type="component" value="Unassembled WGS sequence"/>
</dbReference>
<dbReference type="RefSeq" id="WP_071649456.1">
    <property type="nucleotide sequence ID" value="NZ_CP017962.1"/>
</dbReference>
<reference evidence="2 4" key="2">
    <citation type="submission" date="2020-09" db="EMBL/GenBank/DDBJ databases">
        <title>Draft Genome Sequences of Oil-Oxidizing Bacteria Halomonas titanicae, Marinobacter lutaoensis, and Virgibacillus halodenitrificans Isolated from Highly Saline Environments.</title>
        <authorList>
            <person name="Grouzdev D.S."/>
            <person name="Sokolova D.S."/>
            <person name="Semenova E.M."/>
            <person name="Borzenkov I.A."/>
            <person name="Bidzhieva S.K."/>
            <person name="Poltaraus A.B."/>
            <person name="Nazina T.N."/>
        </authorList>
    </citation>
    <scope>NUCLEOTIDE SEQUENCE [LARGE SCALE GENOMIC DNA]</scope>
    <source>
        <strain evidence="2 4">VKM B-3472D</strain>
    </source>
</reference>
<protein>
    <recommendedName>
        <fullName evidence="5">Lipocalin-like domain-containing protein</fullName>
    </recommendedName>
</protein>
<sequence>MLILITLIGCDQKVIDESLLDGKWEAAAGYEDGEIKGEPNCYPFQEGIEFKDDSKVYIQTYERDFKYLVYSDDQEIFFYDKKSSIYTYKIKMPSNEEVVLEGLGFHESDACYLKKK</sequence>
<evidence type="ECO:0008006" key="5">
    <source>
        <dbReference type="Google" id="ProtNLM"/>
    </source>
</evidence>
<dbReference type="Proteomes" id="UP000182945">
    <property type="component" value="Chromosome"/>
</dbReference>
<evidence type="ECO:0000313" key="2">
    <source>
        <dbReference type="EMBL" id="MBD1221044.1"/>
    </source>
</evidence>
<evidence type="ECO:0000313" key="1">
    <source>
        <dbReference type="EMBL" id="APC49402.1"/>
    </source>
</evidence>
<dbReference type="GeneID" id="71515698"/>
<dbReference type="EMBL" id="CP017962">
    <property type="protein sequence ID" value="APC49402.1"/>
    <property type="molecule type" value="Genomic_DNA"/>
</dbReference>